<dbReference type="RefSeq" id="WP_258540748.1">
    <property type="nucleotide sequence ID" value="NZ_OU015584.1"/>
</dbReference>
<proteinExistence type="predicted"/>
<protein>
    <recommendedName>
        <fullName evidence="4">Gliding motility-associated C-terminal domain-containing protein</fullName>
    </recommendedName>
</protein>
<dbReference type="KEGG" id="ptan:CRYO30217_00516"/>
<accession>A0A916JJJ4</accession>
<feature type="signal peptide" evidence="1">
    <location>
        <begin position="1"/>
        <end position="25"/>
    </location>
</feature>
<keyword evidence="3" id="KW-1185">Reference proteome</keyword>
<evidence type="ECO:0000256" key="1">
    <source>
        <dbReference type="SAM" id="SignalP"/>
    </source>
</evidence>
<sequence>MNIRTYLNRLLSFLFVLIFITETQGQSSCNIQASICQPGVTTSFPFISTAAGPPFDYINPQGCGTGEYGSDYGFGFVLLHITSSGPLNLQIMGDVPTGHLDFVVYDIPSGVDPCTAVLDSNNQIACNYSTQSVGCTQFGSSCTGCPSIVAAPYVTAGQQIMIIAHDYDDVLNSFTLELCPGGAGTGAFDATIIPPPTLTDTSGVFPMAAATGGGTWTASCGSCINPVSGQFDPIAAGVGSHEVIYSVGNTPCEGADTVQVVVEPHCQINLTQGNEICEYSQNSYISASTLGVFPVQYVWTDFPAGDTIRVITADSTTTYYNSVDTLYNIPSGTYILDITTSDGCTNSSFMTVDLTPVLDSTFTYPSSVKCVNGGTTYAPDFIADPSSTNFYTNQSDIVVDSSSGVIDLLNTLPGTYTVFNQPNTCSGVGSFEVSIAPAEDPHFFLKDTICAFEDPALVIPFDSIVTPGNGHFWSTDSNLVFTDSINGLVNWTSAKKDTITAIYYNTGGLCSEVDSAHIYVKELNSYFTYESYEMCILDAINVFPDSIHTQTGSLLTSYFYSPDYPDLIVDSTTGEIDTDNSLLGTYEVIRVVSDVCSDSTVHEVTITDYFDPYFTYPVTEDCKFNDPIAPDTVNHGGGEFSASPAGLVIDPQNGLIDLDLSTAGVYTIKYKTQGPCGDSTYFTFEVLDVPDPDFAYASNLFCDATGTILPSYIADPGGIFVSSNGLVLDSLTGEIDFDASHEGTYTITHYSDTLNNCSAFSEFILTFANTKDPYFSYDNSSYCKNLGNPLPDSIAATGGNFTAVPTGLNIDPLTGQLNLSASSANTYDIRYVTSGSCKDTAYFTVDVLSVPSPNFTYPSYTYCDAAATGVISPSTIDTPGGTFSSAAGLSLVPSSGDIDLDASSNGLYGIQYITTGVCPDTAIQNFTVGTTPTVSLSYPSSSYCQNDPYPYPTVSVAGGTFSSSSSLLWISSTTGAIYTYFSYPGTYTITYTSPGACSSSATFDVTITDVPYTTFSYAESYYCSYNGNISPSVMPSISGGTFSAASGLDLNPTTGEIDFGNSTPGTYIIYYNTPGVCPATATFTMTVHPTLCDCNASLPNFEAFVNGVQTNINDLKLCYGDTLEIAPELGSVWDPHPLYPGSSAPYSPQLGMDIYNCSPNNFAPEDLYAGNSCFSGVTATQTGHSWTIINDTANFQPFVNTIDDTTLFLVPYTMYNSNTVTVYNSTLGNRCYALDSIEVKLLPQIKGVFTENCLDSSVTIQVSGGLPAADGSSFTLTNITPSWASVTPTTIIQNGTSVISPVTNGDDYGVSVVDTTGCFADFYQTNFIGTPLSSAGNDTTFCSLNGSLNANNPAFGYGYWTYPPELSLNDDSISNTNFSATETGTFSLIWTTATSPACEHKDSVTINVSNINMYAYITETFCYALEGVIEIDAEGGFAPYLYSIDGGSSFLPTPLFEELADGQYVVVVSDSKNCTFSDTVHVNLSAPCELIFYTGITPNNDNINDSWFIEGLPNEGTYPCSIFNRWGDVVWETAAYNNFDSSWNGLNSQGQALPAGVYYYSIEIGEKTFTGYIELTR</sequence>
<evidence type="ECO:0000313" key="3">
    <source>
        <dbReference type="Proteomes" id="UP000683507"/>
    </source>
</evidence>
<dbReference type="EMBL" id="OU015584">
    <property type="protein sequence ID" value="CAG5077921.1"/>
    <property type="molecule type" value="Genomic_DNA"/>
</dbReference>
<keyword evidence="1" id="KW-0732">Signal</keyword>
<evidence type="ECO:0000313" key="2">
    <source>
        <dbReference type="EMBL" id="CAG5077921.1"/>
    </source>
</evidence>
<dbReference type="NCBIfam" id="TIGR04131">
    <property type="entry name" value="Bac_Flav_CTERM"/>
    <property type="match status" value="1"/>
</dbReference>
<name>A0A916JJJ4_9FLAO</name>
<dbReference type="Proteomes" id="UP000683507">
    <property type="component" value="Chromosome"/>
</dbReference>
<dbReference type="Pfam" id="PF13585">
    <property type="entry name" value="CHU_C"/>
    <property type="match status" value="1"/>
</dbReference>
<organism evidence="2 3">
    <name type="scientific">Parvicella tangerina</name>
    <dbReference type="NCBI Taxonomy" id="2829795"/>
    <lineage>
        <taxon>Bacteria</taxon>
        <taxon>Pseudomonadati</taxon>
        <taxon>Bacteroidota</taxon>
        <taxon>Flavobacteriia</taxon>
        <taxon>Flavobacteriales</taxon>
        <taxon>Parvicellaceae</taxon>
        <taxon>Parvicella</taxon>
    </lineage>
</organism>
<gene>
    <name evidence="2" type="ORF">CRYO30217_00516</name>
</gene>
<evidence type="ECO:0008006" key="4">
    <source>
        <dbReference type="Google" id="ProtNLM"/>
    </source>
</evidence>
<reference evidence="2" key="1">
    <citation type="submission" date="2021-04" db="EMBL/GenBank/DDBJ databases">
        <authorList>
            <person name="Rodrigo-Torres L."/>
            <person name="Arahal R. D."/>
            <person name="Lucena T."/>
        </authorList>
    </citation>
    <scope>NUCLEOTIDE SEQUENCE</scope>
    <source>
        <strain evidence="2">AS29M-1</strain>
    </source>
</reference>
<dbReference type="InterPro" id="IPR026341">
    <property type="entry name" value="T9SS_type_B"/>
</dbReference>
<feature type="chain" id="PRO_5037711717" description="Gliding motility-associated C-terminal domain-containing protein" evidence="1">
    <location>
        <begin position="26"/>
        <end position="1577"/>
    </location>
</feature>